<gene>
    <name evidence="6" type="ORF">PIB30_014647</name>
</gene>
<keyword evidence="5" id="KW-1133">Transmembrane helix</keyword>
<evidence type="ECO:0000256" key="2">
    <source>
        <dbReference type="ARBA" id="ARBA00022538"/>
    </source>
</evidence>
<protein>
    <recommendedName>
        <fullName evidence="8">Cation/H+ exchanger domain-containing protein</fullName>
    </recommendedName>
</protein>
<dbReference type="PANTHER" id="PTHR10110">
    <property type="entry name" value="SODIUM/HYDROGEN EXCHANGER"/>
    <property type="match status" value="1"/>
</dbReference>
<evidence type="ECO:0000256" key="4">
    <source>
        <dbReference type="ARBA" id="ARBA00023065"/>
    </source>
</evidence>
<evidence type="ECO:0000313" key="6">
    <source>
        <dbReference type="EMBL" id="MED6131935.1"/>
    </source>
</evidence>
<name>A0ABU6S662_9FABA</name>
<keyword evidence="7" id="KW-1185">Reference proteome</keyword>
<dbReference type="PANTHER" id="PTHR10110:SF127">
    <property type="entry name" value="SODIUM_HYDROGEN EXCHANGER 5-RELATED"/>
    <property type="match status" value="1"/>
</dbReference>
<organism evidence="6 7">
    <name type="scientific">Stylosanthes scabra</name>
    <dbReference type="NCBI Taxonomy" id="79078"/>
    <lineage>
        <taxon>Eukaryota</taxon>
        <taxon>Viridiplantae</taxon>
        <taxon>Streptophyta</taxon>
        <taxon>Embryophyta</taxon>
        <taxon>Tracheophyta</taxon>
        <taxon>Spermatophyta</taxon>
        <taxon>Magnoliopsida</taxon>
        <taxon>eudicotyledons</taxon>
        <taxon>Gunneridae</taxon>
        <taxon>Pentapetalae</taxon>
        <taxon>rosids</taxon>
        <taxon>fabids</taxon>
        <taxon>Fabales</taxon>
        <taxon>Fabaceae</taxon>
        <taxon>Papilionoideae</taxon>
        <taxon>50 kb inversion clade</taxon>
        <taxon>dalbergioids sensu lato</taxon>
        <taxon>Dalbergieae</taxon>
        <taxon>Pterocarpus clade</taxon>
        <taxon>Stylosanthes</taxon>
    </lineage>
</organism>
<dbReference type="InterPro" id="IPR018422">
    <property type="entry name" value="Cation/H_exchanger_CPA1"/>
</dbReference>
<keyword evidence="4" id="KW-0406">Ion transport</keyword>
<reference evidence="6 7" key="1">
    <citation type="journal article" date="2023" name="Plants (Basel)">
        <title>Bridging the Gap: Combining Genomics and Transcriptomics Approaches to Understand Stylosanthes scabra, an Orphan Legume from the Brazilian Caatinga.</title>
        <authorList>
            <person name="Ferreira-Neto J.R.C."/>
            <person name="da Silva M.D."/>
            <person name="Binneck E."/>
            <person name="de Melo N.F."/>
            <person name="da Silva R.H."/>
            <person name="de Melo A.L.T.M."/>
            <person name="Pandolfi V."/>
            <person name="Bustamante F.O."/>
            <person name="Brasileiro-Vidal A.C."/>
            <person name="Benko-Iseppon A.M."/>
        </authorList>
    </citation>
    <scope>NUCLEOTIDE SEQUENCE [LARGE SCALE GENOMIC DNA]</scope>
    <source>
        <tissue evidence="6">Leaves</tissue>
    </source>
</reference>
<evidence type="ECO:0000256" key="1">
    <source>
        <dbReference type="ARBA" id="ARBA00022448"/>
    </source>
</evidence>
<evidence type="ECO:0008006" key="8">
    <source>
        <dbReference type="Google" id="ProtNLM"/>
    </source>
</evidence>
<evidence type="ECO:0000256" key="5">
    <source>
        <dbReference type="SAM" id="Phobius"/>
    </source>
</evidence>
<sequence length="220" mass="25095">MRDRMMQRAKNSHYSHLHAILETLNLFHRRHHSHRLCSFAVRSPLHRCSATDPSSLSLSSVRLHHRGRVSVSVCVCVSVSVQPAEALVHSKFKLLSTSEYVDDKKLFLAILDNQNLGKLAECAQSSWLVWYYINIVHGNGHEALHLISSLAETFVFIYMGIDIAMEKHSWSHVGFIFFSVISIGIARTANVFCCAYLINLVRPQEQKTPEKYQKALWYSG</sequence>
<keyword evidence="2" id="KW-0633">Potassium transport</keyword>
<accession>A0ABU6S662</accession>
<dbReference type="Proteomes" id="UP001341840">
    <property type="component" value="Unassembled WGS sequence"/>
</dbReference>
<evidence type="ECO:0000256" key="3">
    <source>
        <dbReference type="ARBA" id="ARBA00022958"/>
    </source>
</evidence>
<keyword evidence="5" id="KW-0472">Membrane</keyword>
<comment type="caution">
    <text evidence="6">The sequence shown here is derived from an EMBL/GenBank/DDBJ whole genome shotgun (WGS) entry which is preliminary data.</text>
</comment>
<keyword evidence="3" id="KW-0630">Potassium</keyword>
<keyword evidence="5" id="KW-0812">Transmembrane</keyword>
<proteinExistence type="predicted"/>
<feature type="transmembrane region" description="Helical" evidence="5">
    <location>
        <begin position="143"/>
        <end position="161"/>
    </location>
</feature>
<evidence type="ECO:0000313" key="7">
    <source>
        <dbReference type="Proteomes" id="UP001341840"/>
    </source>
</evidence>
<feature type="transmembrane region" description="Helical" evidence="5">
    <location>
        <begin position="173"/>
        <end position="198"/>
    </location>
</feature>
<dbReference type="EMBL" id="JASCZI010060454">
    <property type="protein sequence ID" value="MED6131935.1"/>
    <property type="molecule type" value="Genomic_DNA"/>
</dbReference>
<keyword evidence="1" id="KW-0813">Transport</keyword>